<dbReference type="EMBL" id="KN834831">
    <property type="protein sequence ID" value="KIK53263.1"/>
    <property type="molecule type" value="Genomic_DNA"/>
</dbReference>
<protein>
    <submittedName>
        <fullName evidence="2">Uncharacterized protein</fullName>
    </submittedName>
</protein>
<feature type="region of interest" description="Disordered" evidence="1">
    <location>
        <begin position="1"/>
        <end position="97"/>
    </location>
</feature>
<feature type="compositionally biased region" description="Polar residues" evidence="1">
    <location>
        <begin position="64"/>
        <end position="76"/>
    </location>
</feature>
<organism evidence="2 3">
    <name type="scientific">Collybiopsis luxurians FD-317 M1</name>
    <dbReference type="NCBI Taxonomy" id="944289"/>
    <lineage>
        <taxon>Eukaryota</taxon>
        <taxon>Fungi</taxon>
        <taxon>Dikarya</taxon>
        <taxon>Basidiomycota</taxon>
        <taxon>Agaricomycotina</taxon>
        <taxon>Agaricomycetes</taxon>
        <taxon>Agaricomycetidae</taxon>
        <taxon>Agaricales</taxon>
        <taxon>Marasmiineae</taxon>
        <taxon>Omphalotaceae</taxon>
        <taxon>Collybiopsis</taxon>
        <taxon>Collybiopsis luxurians</taxon>
    </lineage>
</organism>
<accession>A0A0D0CE53</accession>
<feature type="compositionally biased region" description="Low complexity" evidence="1">
    <location>
        <begin position="23"/>
        <end position="37"/>
    </location>
</feature>
<evidence type="ECO:0000313" key="2">
    <source>
        <dbReference type="EMBL" id="KIK53263.1"/>
    </source>
</evidence>
<evidence type="ECO:0000313" key="3">
    <source>
        <dbReference type="Proteomes" id="UP000053593"/>
    </source>
</evidence>
<dbReference type="AlphaFoldDB" id="A0A0D0CE53"/>
<evidence type="ECO:0000256" key="1">
    <source>
        <dbReference type="SAM" id="MobiDB-lite"/>
    </source>
</evidence>
<sequence length="128" mass="13363">MLVYAAPLDKNAANMKSGGNWNTAPSTSSSTDAGAGANESFAPVDFLRDHLASSPDGGIKSNYVPLSTTQPSTNSGLFRREYSADSLNGGHESSYITSTTADSTTEYQFHNGGVEFTSRPTETGSASL</sequence>
<reference evidence="2 3" key="1">
    <citation type="submission" date="2014-04" db="EMBL/GenBank/DDBJ databases">
        <title>Evolutionary Origins and Diversification of the Mycorrhizal Mutualists.</title>
        <authorList>
            <consortium name="DOE Joint Genome Institute"/>
            <consortium name="Mycorrhizal Genomics Consortium"/>
            <person name="Kohler A."/>
            <person name="Kuo A."/>
            <person name="Nagy L.G."/>
            <person name="Floudas D."/>
            <person name="Copeland A."/>
            <person name="Barry K.W."/>
            <person name="Cichocki N."/>
            <person name="Veneault-Fourrey C."/>
            <person name="LaButti K."/>
            <person name="Lindquist E.A."/>
            <person name="Lipzen A."/>
            <person name="Lundell T."/>
            <person name="Morin E."/>
            <person name="Murat C."/>
            <person name="Riley R."/>
            <person name="Ohm R."/>
            <person name="Sun H."/>
            <person name="Tunlid A."/>
            <person name="Henrissat B."/>
            <person name="Grigoriev I.V."/>
            <person name="Hibbett D.S."/>
            <person name="Martin F."/>
        </authorList>
    </citation>
    <scope>NUCLEOTIDE SEQUENCE [LARGE SCALE GENOMIC DNA]</scope>
    <source>
        <strain evidence="2 3">FD-317 M1</strain>
    </source>
</reference>
<keyword evidence="3" id="KW-1185">Reference proteome</keyword>
<dbReference type="HOGENOM" id="CLU_1959840_0_0_1"/>
<name>A0A0D0CE53_9AGAR</name>
<dbReference type="Proteomes" id="UP000053593">
    <property type="component" value="Unassembled WGS sequence"/>
</dbReference>
<gene>
    <name evidence="2" type="ORF">GYMLUDRAFT_63793</name>
</gene>
<proteinExistence type="predicted"/>